<feature type="compositionally biased region" description="Polar residues" evidence="1">
    <location>
        <begin position="258"/>
        <end position="291"/>
    </location>
</feature>
<feature type="compositionally biased region" description="Basic and acidic residues" evidence="1">
    <location>
        <begin position="321"/>
        <end position="330"/>
    </location>
</feature>
<feature type="compositionally biased region" description="Basic and acidic residues" evidence="1">
    <location>
        <begin position="501"/>
        <end position="512"/>
    </location>
</feature>
<accession>A0A5C3NQK6</accession>
<feature type="region of interest" description="Disordered" evidence="1">
    <location>
        <begin position="36"/>
        <end position="78"/>
    </location>
</feature>
<feature type="compositionally biased region" description="Polar residues" evidence="1">
    <location>
        <begin position="59"/>
        <end position="68"/>
    </location>
</feature>
<feature type="region of interest" description="Disordered" evidence="1">
    <location>
        <begin position="837"/>
        <end position="867"/>
    </location>
</feature>
<protein>
    <submittedName>
        <fullName evidence="2">Uncharacterized protein</fullName>
    </submittedName>
</protein>
<feature type="compositionally biased region" description="Basic and acidic residues" evidence="1">
    <location>
        <begin position="434"/>
        <end position="454"/>
    </location>
</feature>
<feature type="compositionally biased region" description="Basic residues" evidence="1">
    <location>
        <begin position="1"/>
        <end position="10"/>
    </location>
</feature>
<gene>
    <name evidence="2" type="ORF">K466DRAFT_606588</name>
</gene>
<dbReference type="AlphaFoldDB" id="A0A5C3NQK6"/>
<feature type="region of interest" description="Disordered" evidence="1">
    <location>
        <begin position="804"/>
        <end position="825"/>
    </location>
</feature>
<evidence type="ECO:0000313" key="3">
    <source>
        <dbReference type="Proteomes" id="UP000308197"/>
    </source>
</evidence>
<feature type="region of interest" description="Disordered" evidence="1">
    <location>
        <begin position="1"/>
        <end position="23"/>
    </location>
</feature>
<feature type="compositionally biased region" description="Low complexity" evidence="1">
    <location>
        <begin position="69"/>
        <end position="78"/>
    </location>
</feature>
<feature type="compositionally biased region" description="Basic and acidic residues" evidence="1">
    <location>
        <begin position="338"/>
        <end position="349"/>
    </location>
</feature>
<feature type="compositionally biased region" description="Low complexity" evidence="1">
    <location>
        <begin position="484"/>
        <end position="500"/>
    </location>
</feature>
<dbReference type="EMBL" id="ML212276">
    <property type="protein sequence ID" value="TFK78877.1"/>
    <property type="molecule type" value="Genomic_DNA"/>
</dbReference>
<dbReference type="Proteomes" id="UP000308197">
    <property type="component" value="Unassembled WGS sequence"/>
</dbReference>
<organism evidence="2 3">
    <name type="scientific">Polyporus arcularius HHB13444</name>
    <dbReference type="NCBI Taxonomy" id="1314778"/>
    <lineage>
        <taxon>Eukaryota</taxon>
        <taxon>Fungi</taxon>
        <taxon>Dikarya</taxon>
        <taxon>Basidiomycota</taxon>
        <taxon>Agaricomycotina</taxon>
        <taxon>Agaricomycetes</taxon>
        <taxon>Polyporales</taxon>
        <taxon>Polyporaceae</taxon>
        <taxon>Polyporus</taxon>
    </lineage>
</organism>
<feature type="compositionally biased region" description="Basic and acidic residues" evidence="1">
    <location>
        <begin position="385"/>
        <end position="414"/>
    </location>
</feature>
<proteinExistence type="predicted"/>
<evidence type="ECO:0000313" key="2">
    <source>
        <dbReference type="EMBL" id="TFK78877.1"/>
    </source>
</evidence>
<name>A0A5C3NQK6_9APHY</name>
<feature type="region of interest" description="Disordered" evidence="1">
    <location>
        <begin position="110"/>
        <end position="516"/>
    </location>
</feature>
<evidence type="ECO:0000256" key="1">
    <source>
        <dbReference type="SAM" id="MobiDB-lite"/>
    </source>
</evidence>
<keyword evidence="3" id="KW-1185">Reference proteome</keyword>
<feature type="compositionally biased region" description="Basic and acidic residues" evidence="1">
    <location>
        <begin position="837"/>
        <end position="847"/>
    </location>
</feature>
<feature type="compositionally biased region" description="Acidic residues" evidence="1">
    <location>
        <begin position="132"/>
        <end position="145"/>
    </location>
</feature>
<dbReference type="InParanoid" id="A0A5C3NQK6"/>
<feature type="compositionally biased region" description="Polar residues" evidence="1">
    <location>
        <begin position="180"/>
        <end position="192"/>
    </location>
</feature>
<feature type="compositionally biased region" description="Basic and acidic residues" evidence="1">
    <location>
        <begin position="804"/>
        <end position="817"/>
    </location>
</feature>
<reference evidence="2 3" key="1">
    <citation type="journal article" date="2019" name="Nat. Ecol. Evol.">
        <title>Megaphylogeny resolves global patterns of mushroom evolution.</title>
        <authorList>
            <person name="Varga T."/>
            <person name="Krizsan K."/>
            <person name="Foldi C."/>
            <person name="Dima B."/>
            <person name="Sanchez-Garcia M."/>
            <person name="Sanchez-Ramirez S."/>
            <person name="Szollosi G.J."/>
            <person name="Szarkandi J.G."/>
            <person name="Papp V."/>
            <person name="Albert L."/>
            <person name="Andreopoulos W."/>
            <person name="Angelini C."/>
            <person name="Antonin V."/>
            <person name="Barry K.W."/>
            <person name="Bougher N.L."/>
            <person name="Buchanan P."/>
            <person name="Buyck B."/>
            <person name="Bense V."/>
            <person name="Catcheside P."/>
            <person name="Chovatia M."/>
            <person name="Cooper J."/>
            <person name="Damon W."/>
            <person name="Desjardin D."/>
            <person name="Finy P."/>
            <person name="Geml J."/>
            <person name="Haridas S."/>
            <person name="Hughes K."/>
            <person name="Justo A."/>
            <person name="Karasinski D."/>
            <person name="Kautmanova I."/>
            <person name="Kiss B."/>
            <person name="Kocsube S."/>
            <person name="Kotiranta H."/>
            <person name="LaButti K.M."/>
            <person name="Lechner B.E."/>
            <person name="Liimatainen K."/>
            <person name="Lipzen A."/>
            <person name="Lukacs Z."/>
            <person name="Mihaltcheva S."/>
            <person name="Morgado L.N."/>
            <person name="Niskanen T."/>
            <person name="Noordeloos M.E."/>
            <person name="Ohm R.A."/>
            <person name="Ortiz-Santana B."/>
            <person name="Ovrebo C."/>
            <person name="Racz N."/>
            <person name="Riley R."/>
            <person name="Savchenko A."/>
            <person name="Shiryaev A."/>
            <person name="Soop K."/>
            <person name="Spirin V."/>
            <person name="Szebenyi C."/>
            <person name="Tomsovsky M."/>
            <person name="Tulloss R.E."/>
            <person name="Uehling J."/>
            <person name="Grigoriev I.V."/>
            <person name="Vagvolgyi C."/>
            <person name="Papp T."/>
            <person name="Martin F.M."/>
            <person name="Miettinen O."/>
            <person name="Hibbett D.S."/>
            <person name="Nagy L.G."/>
        </authorList>
    </citation>
    <scope>NUCLEOTIDE SEQUENCE [LARGE SCALE GENOMIC DNA]</scope>
    <source>
        <strain evidence="2 3">HHB13444</strain>
    </source>
</reference>
<sequence length="880" mass="98053">MSVSARRRRRLPSEPETMETNPGRVLVCATPHLQQQHEDEIPIATDDESTIRGSPEAGNVQQNGDGYQSDSLPSSSPISVCFTEDDELIGVDGRGRSFSPIQLNNFFNVEGQPSRSHAGPGAMMFDDHESNGYEDGEIEDSEGEDQGPPPNQEMSRTESSVYGGAAAEDDDYDSGELSTARPTSNYVPTASKRNWAGSPVSEELNRSSRRPKRESTDVHQHAHKFPSIQEMSNPWGGVGSVSGHSFSFQHHPVAVSTPRRSVSTYTAPSTPSNFANTSGQPPTPFSVGSSVRDNDGFPTRGRSSQRGEKPKAARSRGTRPPARDDREKAVADSGLLEAVDRHGKPDRSLQDVLADASPSFSRPSRVLSGPGGSIWPGGYAPRHWPSGEHGNRESRRPAVEEREPSRGSKTRDTQESFFSAIPNTKAWAYKARRHQEYDDIPEQREDVRMSEEYRPSQQEPTYGGHGHGDPFRLHEQERERTMSHARSWSRPGSSSPSPETRNQKERDGRGMDELGDVEDWSMPMEDYGAIPTAMAEDAEAEDTPVLLEAPKDGKWATFFDDPETLLRGQSGQWTRVIWGSSDPIVLFTVFNYKFTKDGIINKHIQASVTALTTFLTGERKFFVVPPDPDQTRELKGRDLPFVWVIRGLTEAGVKTMTSLRAISTRAVSIITYPRSLSNPRWVCGLVNFLTRDVESIREAVLQVLRGDDMIRLLEDLTTSSRQLANIPQHRRVEYVINSLRIRITEAEDEDFVANVYIFPPTDDLRKWRGWADAMRRSKYNVFLNGTGSARKIFWAGRDPRLARDRTPASSWDRRGEELQNAAEEATRNWPACRLKEGLTDVSGRDPGDMSAKMAGTEEEAADGGLRRCEEEAPYGVHLLQ</sequence>
<feature type="compositionally biased region" description="Basic and acidic residues" evidence="1">
    <location>
        <begin position="466"/>
        <end position="482"/>
    </location>
</feature>